<evidence type="ECO:0000313" key="6">
    <source>
        <dbReference type="Proteomes" id="UP000559010"/>
    </source>
</evidence>
<dbReference type="InterPro" id="IPR013708">
    <property type="entry name" value="Shikimate_DH-bd_N"/>
</dbReference>
<dbReference type="InterPro" id="IPR022893">
    <property type="entry name" value="Shikimate_DH_fam"/>
</dbReference>
<dbReference type="RefSeq" id="WP_169678020.1">
    <property type="nucleotide sequence ID" value="NZ_JABBNU010000002.1"/>
</dbReference>
<dbReference type="GO" id="GO:0019632">
    <property type="term" value="P:shikimate metabolic process"/>
    <property type="evidence" value="ECO:0007669"/>
    <property type="project" value="TreeGrafter"/>
</dbReference>
<dbReference type="SUPFAM" id="SSF53223">
    <property type="entry name" value="Aminoacid dehydrogenase-like, N-terminal domain"/>
    <property type="match status" value="1"/>
</dbReference>
<keyword evidence="2" id="KW-0560">Oxidoreductase</keyword>
<keyword evidence="6" id="KW-1185">Reference proteome</keyword>
<dbReference type="Proteomes" id="UP000559010">
    <property type="component" value="Unassembled WGS sequence"/>
</dbReference>
<dbReference type="GO" id="GO:0004764">
    <property type="term" value="F:shikimate 3-dehydrogenase (NADP+) activity"/>
    <property type="evidence" value="ECO:0007669"/>
    <property type="project" value="InterPro"/>
</dbReference>
<dbReference type="PANTHER" id="PTHR21089:SF1">
    <property type="entry name" value="BIFUNCTIONAL 3-DEHYDROQUINATE DEHYDRATASE_SHIKIMATE DEHYDROGENASE, CHLOROPLASTIC"/>
    <property type="match status" value="1"/>
</dbReference>
<dbReference type="InterPro" id="IPR046346">
    <property type="entry name" value="Aminoacid_DH-like_N_sf"/>
</dbReference>
<evidence type="ECO:0000256" key="1">
    <source>
        <dbReference type="ARBA" id="ARBA00004871"/>
    </source>
</evidence>
<evidence type="ECO:0000313" key="5">
    <source>
        <dbReference type="EMBL" id="NMM47392.1"/>
    </source>
</evidence>
<dbReference type="GO" id="GO:0005829">
    <property type="term" value="C:cytosol"/>
    <property type="evidence" value="ECO:0007669"/>
    <property type="project" value="TreeGrafter"/>
</dbReference>
<evidence type="ECO:0000259" key="4">
    <source>
        <dbReference type="Pfam" id="PF08501"/>
    </source>
</evidence>
<dbReference type="EMBL" id="JABBNU010000002">
    <property type="protein sequence ID" value="NMM47392.1"/>
    <property type="molecule type" value="Genomic_DNA"/>
</dbReference>
<accession>A0A848J2H8</accession>
<proteinExistence type="predicted"/>
<dbReference type="AlphaFoldDB" id="A0A848J2H8"/>
<gene>
    <name evidence="5" type="ORF">HH304_03210</name>
</gene>
<keyword evidence="3" id="KW-0028">Amino-acid biosynthesis</keyword>
<evidence type="ECO:0000256" key="3">
    <source>
        <dbReference type="ARBA" id="ARBA00023141"/>
    </source>
</evidence>
<dbReference type="InterPro" id="IPR036291">
    <property type="entry name" value="NAD(P)-bd_dom_sf"/>
</dbReference>
<dbReference type="GO" id="GO:0009073">
    <property type="term" value="P:aromatic amino acid family biosynthetic process"/>
    <property type="evidence" value="ECO:0007669"/>
    <property type="project" value="UniProtKB-KW"/>
</dbReference>
<dbReference type="Pfam" id="PF08501">
    <property type="entry name" value="Shikimate_dh_N"/>
    <property type="match status" value="1"/>
</dbReference>
<evidence type="ECO:0000256" key="2">
    <source>
        <dbReference type="ARBA" id="ARBA00023002"/>
    </source>
</evidence>
<feature type="domain" description="Shikimate dehydrogenase substrate binding N-terminal" evidence="4">
    <location>
        <begin position="6"/>
        <end position="88"/>
    </location>
</feature>
<sequence>MRKFGLIGFPLSHSFSKKYFTEKFTKGGIKNASYELYPIEKASEFLKLFQSNPELEGINVTIPHKETVVQYLDELDDSAKKVGAVNVIRKEGDKLVGYNSDFYGFSQSLEDFTDGKIPERALVLGTGGASKAVVAALKMMNCKVTLVSRAKSKEVLTYEELKKNPDFVKENLLIVNTTPLGMSPNVESKPDLDYSLISSDHILFDLVYNPSESTFMKEGKAQGAKVKNGYQMLVMQAERAWEIWNN</sequence>
<dbReference type="Gene3D" id="3.40.50.10860">
    <property type="entry name" value="Leucine Dehydrogenase, chain A, domain 1"/>
    <property type="match status" value="1"/>
</dbReference>
<dbReference type="CDD" id="cd01065">
    <property type="entry name" value="NAD_bind_Shikimate_DH"/>
    <property type="match status" value="1"/>
</dbReference>
<organism evidence="5 6">
    <name type="scientific">Marinigracilibium pacificum</name>
    <dbReference type="NCBI Taxonomy" id="2729599"/>
    <lineage>
        <taxon>Bacteria</taxon>
        <taxon>Pseudomonadati</taxon>
        <taxon>Bacteroidota</taxon>
        <taxon>Cytophagia</taxon>
        <taxon>Cytophagales</taxon>
        <taxon>Flammeovirgaceae</taxon>
        <taxon>Marinigracilibium</taxon>
    </lineage>
</organism>
<comment type="pathway">
    <text evidence="1">Metabolic intermediate biosynthesis; chorismate biosynthesis; chorismate from D-erythrose 4-phosphate and phosphoenolpyruvate: step 4/7.</text>
</comment>
<dbReference type="PANTHER" id="PTHR21089">
    <property type="entry name" value="SHIKIMATE DEHYDROGENASE"/>
    <property type="match status" value="1"/>
</dbReference>
<dbReference type="SUPFAM" id="SSF51735">
    <property type="entry name" value="NAD(P)-binding Rossmann-fold domains"/>
    <property type="match status" value="1"/>
</dbReference>
<name>A0A848J2H8_9BACT</name>
<keyword evidence="3" id="KW-0057">Aromatic amino acid biosynthesis</keyword>
<comment type="caution">
    <text evidence="5">The sequence shown here is derived from an EMBL/GenBank/DDBJ whole genome shotgun (WGS) entry which is preliminary data.</text>
</comment>
<reference evidence="5 6" key="1">
    <citation type="submission" date="2020-04" db="EMBL/GenBank/DDBJ databases">
        <title>Flammeovirgaceae bacterium KN852 isolated from deep sea.</title>
        <authorList>
            <person name="Zhang D.-C."/>
        </authorList>
    </citation>
    <scope>NUCLEOTIDE SEQUENCE [LARGE SCALE GENOMIC DNA]</scope>
    <source>
        <strain evidence="5 6">KN852</strain>
    </source>
</reference>
<dbReference type="Gene3D" id="3.40.50.720">
    <property type="entry name" value="NAD(P)-binding Rossmann-like Domain"/>
    <property type="match status" value="1"/>
</dbReference>
<dbReference type="GO" id="GO:0009423">
    <property type="term" value="P:chorismate biosynthetic process"/>
    <property type="evidence" value="ECO:0007669"/>
    <property type="project" value="TreeGrafter"/>
</dbReference>
<protein>
    <submittedName>
        <fullName evidence="5">Shikimate dehydrogenase</fullName>
    </submittedName>
</protein>
<dbReference type="GO" id="GO:0050661">
    <property type="term" value="F:NADP binding"/>
    <property type="evidence" value="ECO:0007669"/>
    <property type="project" value="TreeGrafter"/>
</dbReference>